<dbReference type="AlphaFoldDB" id="A0A1G6PZY4"/>
<dbReference type="Pfam" id="PF12099">
    <property type="entry name" value="DUF3575"/>
    <property type="match status" value="1"/>
</dbReference>
<keyword evidence="2" id="KW-1185">Reference proteome</keyword>
<dbReference type="STRING" id="1285928.SAMN04487894_104226"/>
<dbReference type="OrthoDB" id="1118958at2"/>
<dbReference type="RefSeq" id="WP_090389839.1">
    <property type="nucleotide sequence ID" value="NZ_FMZO01000004.1"/>
</dbReference>
<protein>
    <recommendedName>
        <fullName evidence="3">DUF3575 domain-containing protein</fullName>
    </recommendedName>
</protein>
<dbReference type="InterPro" id="IPR021958">
    <property type="entry name" value="DUF3575"/>
</dbReference>
<sequence length="254" mass="28307">MKLLTTLLAVFCMCRVVSSQNGSSPDRAERQRSIIKLNLTAPIVKNYAVQYEQVINKFLSVAVSGRIMPASTLPFKNEIKNRIVKEDIELVDDIVDKTKFSNYALTPELRFYLGRKGYGRGFYIGPYYRFARYKMLKSNLSFDEGDDHYTIDLSGKVTAHTGGLLLGAQWFLGKNLGLDLWIAGPGLGAAKGTMAGVSTPTLTPDNQEELRKQLEKIDIPLTKETIYVDATGARIDLNGPWAGIRTGLLLSFRF</sequence>
<proteinExistence type="predicted"/>
<evidence type="ECO:0000313" key="2">
    <source>
        <dbReference type="Proteomes" id="UP000198757"/>
    </source>
</evidence>
<name>A0A1G6PZY4_NIADE</name>
<dbReference type="EMBL" id="FMZO01000004">
    <property type="protein sequence ID" value="SDC85673.1"/>
    <property type="molecule type" value="Genomic_DNA"/>
</dbReference>
<dbReference type="Proteomes" id="UP000198757">
    <property type="component" value="Unassembled WGS sequence"/>
</dbReference>
<reference evidence="2" key="1">
    <citation type="submission" date="2016-10" db="EMBL/GenBank/DDBJ databases">
        <authorList>
            <person name="Varghese N."/>
            <person name="Submissions S."/>
        </authorList>
    </citation>
    <scope>NUCLEOTIDE SEQUENCE [LARGE SCALE GENOMIC DNA]</scope>
    <source>
        <strain evidence="2">DSM 25811 / CCM 8410 / LMG 26954 / E90</strain>
    </source>
</reference>
<accession>A0A1G6PZY4</accession>
<evidence type="ECO:0000313" key="1">
    <source>
        <dbReference type="EMBL" id="SDC85673.1"/>
    </source>
</evidence>
<organism evidence="1 2">
    <name type="scientific">Niabella drilacis (strain DSM 25811 / CCM 8410 / CCUG 62505 / LMG 26954 / E90)</name>
    <dbReference type="NCBI Taxonomy" id="1285928"/>
    <lineage>
        <taxon>Bacteria</taxon>
        <taxon>Pseudomonadati</taxon>
        <taxon>Bacteroidota</taxon>
        <taxon>Chitinophagia</taxon>
        <taxon>Chitinophagales</taxon>
        <taxon>Chitinophagaceae</taxon>
        <taxon>Niabella</taxon>
    </lineage>
</organism>
<gene>
    <name evidence="1" type="ORF">SAMN04487894_104226</name>
</gene>
<evidence type="ECO:0008006" key="3">
    <source>
        <dbReference type="Google" id="ProtNLM"/>
    </source>
</evidence>